<gene>
    <name evidence="5" type="ORF">K469DRAFT_663500</name>
</gene>
<dbReference type="InterPro" id="IPR036770">
    <property type="entry name" value="Ankyrin_rpt-contain_sf"/>
</dbReference>
<keyword evidence="1" id="KW-0677">Repeat</keyword>
<dbReference type="SUPFAM" id="SSF48403">
    <property type="entry name" value="Ankyrin repeat"/>
    <property type="match status" value="1"/>
</dbReference>
<dbReference type="AlphaFoldDB" id="A0A6A6E7T3"/>
<dbReference type="Gene3D" id="1.25.40.20">
    <property type="entry name" value="Ankyrin repeat-containing domain"/>
    <property type="match status" value="1"/>
</dbReference>
<sequence>MSLGIGAGDFITIPALAWKVYRMCKDSSDEFKRVSIQLQSLHTALLETQEQLDDDIQLSRTRKDRLAKLKDSIMETLTELQALLDQYESMSTPAQSAWDRMRWGMQDVSSIRDRIIASTTELQVLNQLIHNSSQKTINKKLSRLLREVRAGYREGSCVSVQTVDSIDTIETWNDLRRELESVGLTTAAITENQEYITSWFQNAISKGFLQEQHPSAEEFINPFPSSSTSPTRADATFTESQARKQSEGSISSGSTTSPSGNHKSSTGSAIRKKSRLASVAFKMFRSDSLLLQAASDGDIERVADLISKGADVNVKDRWGWAPISMAAYGGHDRIALVLIDAEADLDFKDVDGDNPLQLAIYKGHTSVALLIEEEMQRRTIKGA</sequence>
<keyword evidence="6" id="KW-1185">Reference proteome</keyword>
<dbReference type="GO" id="GO:0085020">
    <property type="term" value="P:protein K6-linked ubiquitination"/>
    <property type="evidence" value="ECO:0007669"/>
    <property type="project" value="TreeGrafter"/>
</dbReference>
<proteinExistence type="predicted"/>
<dbReference type="EMBL" id="ML994629">
    <property type="protein sequence ID" value="KAF2186548.1"/>
    <property type="molecule type" value="Genomic_DNA"/>
</dbReference>
<name>A0A6A6E7T3_9PEZI</name>
<keyword evidence="2 3" id="KW-0040">ANK repeat</keyword>
<dbReference type="GO" id="GO:0004842">
    <property type="term" value="F:ubiquitin-protein transferase activity"/>
    <property type="evidence" value="ECO:0007669"/>
    <property type="project" value="TreeGrafter"/>
</dbReference>
<evidence type="ECO:0000256" key="3">
    <source>
        <dbReference type="PROSITE-ProRule" id="PRU00023"/>
    </source>
</evidence>
<evidence type="ECO:0000256" key="1">
    <source>
        <dbReference type="ARBA" id="ARBA00022737"/>
    </source>
</evidence>
<feature type="repeat" description="ANK" evidence="3">
    <location>
        <begin position="285"/>
        <end position="317"/>
    </location>
</feature>
<dbReference type="PANTHER" id="PTHR24171">
    <property type="entry name" value="ANKYRIN REPEAT DOMAIN-CONTAINING PROTEIN 39-RELATED"/>
    <property type="match status" value="1"/>
</dbReference>
<organism evidence="5 6">
    <name type="scientific">Zopfia rhizophila CBS 207.26</name>
    <dbReference type="NCBI Taxonomy" id="1314779"/>
    <lineage>
        <taxon>Eukaryota</taxon>
        <taxon>Fungi</taxon>
        <taxon>Dikarya</taxon>
        <taxon>Ascomycota</taxon>
        <taxon>Pezizomycotina</taxon>
        <taxon>Dothideomycetes</taxon>
        <taxon>Dothideomycetes incertae sedis</taxon>
        <taxon>Zopfiaceae</taxon>
        <taxon>Zopfia</taxon>
    </lineage>
</organism>
<dbReference type="SMART" id="SM00248">
    <property type="entry name" value="ANK"/>
    <property type="match status" value="3"/>
</dbReference>
<evidence type="ECO:0000313" key="6">
    <source>
        <dbReference type="Proteomes" id="UP000800200"/>
    </source>
</evidence>
<reference evidence="5" key="1">
    <citation type="journal article" date="2020" name="Stud. Mycol.">
        <title>101 Dothideomycetes genomes: a test case for predicting lifestyles and emergence of pathogens.</title>
        <authorList>
            <person name="Haridas S."/>
            <person name="Albert R."/>
            <person name="Binder M."/>
            <person name="Bloem J."/>
            <person name="Labutti K."/>
            <person name="Salamov A."/>
            <person name="Andreopoulos B."/>
            <person name="Baker S."/>
            <person name="Barry K."/>
            <person name="Bills G."/>
            <person name="Bluhm B."/>
            <person name="Cannon C."/>
            <person name="Castanera R."/>
            <person name="Culley D."/>
            <person name="Daum C."/>
            <person name="Ezra D."/>
            <person name="Gonzalez J."/>
            <person name="Henrissat B."/>
            <person name="Kuo A."/>
            <person name="Liang C."/>
            <person name="Lipzen A."/>
            <person name="Lutzoni F."/>
            <person name="Magnuson J."/>
            <person name="Mondo S."/>
            <person name="Nolan M."/>
            <person name="Ohm R."/>
            <person name="Pangilinan J."/>
            <person name="Park H.-J."/>
            <person name="Ramirez L."/>
            <person name="Alfaro M."/>
            <person name="Sun H."/>
            <person name="Tritt A."/>
            <person name="Yoshinaga Y."/>
            <person name="Zwiers L.-H."/>
            <person name="Turgeon B."/>
            <person name="Goodwin S."/>
            <person name="Spatafora J."/>
            <person name="Crous P."/>
            <person name="Grigoriev I."/>
        </authorList>
    </citation>
    <scope>NUCLEOTIDE SEQUENCE</scope>
    <source>
        <strain evidence="5">CBS 207.26</strain>
    </source>
</reference>
<accession>A0A6A6E7T3</accession>
<feature type="region of interest" description="Disordered" evidence="4">
    <location>
        <begin position="218"/>
        <end position="271"/>
    </location>
</feature>
<evidence type="ECO:0000256" key="4">
    <source>
        <dbReference type="SAM" id="MobiDB-lite"/>
    </source>
</evidence>
<dbReference type="PROSITE" id="PS50088">
    <property type="entry name" value="ANK_REPEAT"/>
    <property type="match status" value="1"/>
</dbReference>
<dbReference type="Pfam" id="PF12796">
    <property type="entry name" value="Ank_2"/>
    <property type="match status" value="1"/>
</dbReference>
<dbReference type="Proteomes" id="UP000800200">
    <property type="component" value="Unassembled WGS sequence"/>
</dbReference>
<feature type="compositionally biased region" description="Low complexity" evidence="4">
    <location>
        <begin position="247"/>
        <end position="260"/>
    </location>
</feature>
<evidence type="ECO:0000256" key="2">
    <source>
        <dbReference type="ARBA" id="ARBA00023043"/>
    </source>
</evidence>
<dbReference type="PANTHER" id="PTHR24171:SF8">
    <property type="entry name" value="BRCA1-ASSOCIATED RING DOMAIN PROTEIN 1"/>
    <property type="match status" value="1"/>
</dbReference>
<dbReference type="PROSITE" id="PS50297">
    <property type="entry name" value="ANK_REP_REGION"/>
    <property type="match status" value="1"/>
</dbReference>
<protein>
    <submittedName>
        <fullName evidence="5">Ankyrin</fullName>
    </submittedName>
</protein>
<evidence type="ECO:0000313" key="5">
    <source>
        <dbReference type="EMBL" id="KAF2186548.1"/>
    </source>
</evidence>
<dbReference type="InterPro" id="IPR002110">
    <property type="entry name" value="Ankyrin_rpt"/>
</dbReference>
<dbReference type="OrthoDB" id="5431422at2759"/>